<dbReference type="PROSITE" id="PS00194">
    <property type="entry name" value="THIOREDOXIN_1"/>
    <property type="match status" value="1"/>
</dbReference>
<evidence type="ECO:0000256" key="3">
    <source>
        <dbReference type="ARBA" id="ARBA00023157"/>
    </source>
</evidence>
<dbReference type="PRINTS" id="PR00421">
    <property type="entry name" value="THIOREDOXIN"/>
</dbReference>
<dbReference type="CDD" id="cd02947">
    <property type="entry name" value="TRX_family"/>
    <property type="match status" value="1"/>
</dbReference>
<evidence type="ECO:0000256" key="2">
    <source>
        <dbReference type="ARBA" id="ARBA00022982"/>
    </source>
</evidence>
<dbReference type="InterPro" id="IPR017937">
    <property type="entry name" value="Thioredoxin_CS"/>
</dbReference>
<dbReference type="Pfam" id="PF00085">
    <property type="entry name" value="Thioredoxin"/>
    <property type="match status" value="1"/>
</dbReference>
<accession>A0A832VMP5</accession>
<dbReference type="GO" id="GO:0045454">
    <property type="term" value="P:cell redox homeostasis"/>
    <property type="evidence" value="ECO:0007669"/>
    <property type="project" value="TreeGrafter"/>
</dbReference>
<dbReference type="InterPro" id="IPR036249">
    <property type="entry name" value="Thioredoxin-like_sf"/>
</dbReference>
<dbReference type="GO" id="GO:0005829">
    <property type="term" value="C:cytosol"/>
    <property type="evidence" value="ECO:0007669"/>
    <property type="project" value="TreeGrafter"/>
</dbReference>
<comment type="caution">
    <text evidence="5">The sequence shown here is derived from an EMBL/GenBank/DDBJ whole genome shotgun (WGS) entry which is preliminary data.</text>
</comment>
<dbReference type="PANTHER" id="PTHR45663">
    <property type="entry name" value="GEO12009P1"/>
    <property type="match status" value="1"/>
</dbReference>
<dbReference type="AlphaFoldDB" id="A0A832VMP5"/>
<dbReference type="RefSeq" id="WP_042687151.1">
    <property type="nucleotide sequence ID" value="NZ_DUIH01000010.1"/>
</dbReference>
<dbReference type="Proteomes" id="UP000600363">
    <property type="component" value="Unassembled WGS sequence"/>
</dbReference>
<dbReference type="SUPFAM" id="SSF52833">
    <property type="entry name" value="Thioredoxin-like"/>
    <property type="match status" value="1"/>
</dbReference>
<dbReference type="GO" id="GO:0015035">
    <property type="term" value="F:protein-disulfide reductase activity"/>
    <property type="evidence" value="ECO:0007669"/>
    <property type="project" value="TreeGrafter"/>
</dbReference>
<dbReference type="PANTHER" id="PTHR45663:SF11">
    <property type="entry name" value="GEO12009P1"/>
    <property type="match status" value="1"/>
</dbReference>
<organism evidence="5 6">
    <name type="scientific">Methermicoccus shengliensis</name>
    <dbReference type="NCBI Taxonomy" id="660064"/>
    <lineage>
        <taxon>Archaea</taxon>
        <taxon>Methanobacteriati</taxon>
        <taxon>Methanobacteriota</taxon>
        <taxon>Stenosarchaea group</taxon>
        <taxon>Methanomicrobia</taxon>
        <taxon>Methanosarcinales</taxon>
        <taxon>Methermicoccaceae</taxon>
        <taxon>Methermicoccus</taxon>
    </lineage>
</organism>
<dbReference type="PROSITE" id="PS51352">
    <property type="entry name" value="THIOREDOXIN_2"/>
    <property type="match status" value="1"/>
</dbReference>
<keyword evidence="2" id="KW-0249">Electron transport</keyword>
<dbReference type="InterPro" id="IPR013766">
    <property type="entry name" value="Thioredoxin_domain"/>
</dbReference>
<keyword evidence="1" id="KW-0813">Transport</keyword>
<gene>
    <name evidence="5" type="ORF">HA299_02575</name>
</gene>
<feature type="domain" description="Thioredoxin" evidence="4">
    <location>
        <begin position="15"/>
        <end position="136"/>
    </location>
</feature>
<protein>
    <submittedName>
        <fullName evidence="5">Thiol reductase thioredoxin</fullName>
    </submittedName>
</protein>
<proteinExistence type="predicted"/>
<sequence>MGDEEIEAIKRRKMEKLLKRAQGAQGIEPAIDAPITLTDATLPRAIAEHRVLVVDCWARWCAPCRRLAPVVDALAKQYAGRVVFGKVDVDKNPLTVRMYAIGSIPTLLFFKEGRLVGKKVGALPQPLLVEAVEALL</sequence>
<dbReference type="Gene3D" id="3.40.30.10">
    <property type="entry name" value="Glutaredoxin"/>
    <property type="match status" value="1"/>
</dbReference>
<evidence type="ECO:0000313" key="5">
    <source>
        <dbReference type="EMBL" id="HIH69496.1"/>
    </source>
</evidence>
<evidence type="ECO:0000256" key="1">
    <source>
        <dbReference type="ARBA" id="ARBA00022448"/>
    </source>
</evidence>
<evidence type="ECO:0000259" key="4">
    <source>
        <dbReference type="PROSITE" id="PS51352"/>
    </source>
</evidence>
<dbReference type="EMBL" id="DUIH01000010">
    <property type="protein sequence ID" value="HIH69496.1"/>
    <property type="molecule type" value="Genomic_DNA"/>
</dbReference>
<reference evidence="5" key="1">
    <citation type="journal article" date="2020" name="bioRxiv">
        <title>A rank-normalized archaeal taxonomy based on genome phylogeny resolves widespread incomplete and uneven classifications.</title>
        <authorList>
            <person name="Rinke C."/>
            <person name="Chuvochina M."/>
            <person name="Mussig A.J."/>
            <person name="Chaumeil P.-A."/>
            <person name="Waite D.W."/>
            <person name="Whitman W.B."/>
            <person name="Parks D.H."/>
            <person name="Hugenholtz P."/>
        </authorList>
    </citation>
    <scope>NUCLEOTIDE SEQUENCE</scope>
    <source>
        <strain evidence="5">UBA12518</strain>
    </source>
</reference>
<keyword evidence="3" id="KW-1015">Disulfide bond</keyword>
<name>A0A832VMP5_9EURY</name>
<evidence type="ECO:0000313" key="6">
    <source>
        <dbReference type="Proteomes" id="UP000600363"/>
    </source>
</evidence>